<dbReference type="InterPro" id="IPR050405">
    <property type="entry name" value="Intermediate_filament"/>
</dbReference>
<accession>A0AAD1VQU9</accession>
<name>A0AAD1VQU9_PELCU</name>
<feature type="region of interest" description="Disordered" evidence="4">
    <location>
        <begin position="25"/>
        <end position="56"/>
    </location>
</feature>
<dbReference type="GO" id="GO:0045098">
    <property type="term" value="C:type III intermediate filament"/>
    <property type="evidence" value="ECO:0007669"/>
    <property type="project" value="TreeGrafter"/>
</dbReference>
<dbReference type="GO" id="GO:0030424">
    <property type="term" value="C:axon"/>
    <property type="evidence" value="ECO:0007669"/>
    <property type="project" value="TreeGrafter"/>
</dbReference>
<dbReference type="Pfam" id="PF00038">
    <property type="entry name" value="Filament"/>
    <property type="match status" value="1"/>
</dbReference>
<evidence type="ECO:0000313" key="7">
    <source>
        <dbReference type="Proteomes" id="UP001295444"/>
    </source>
</evidence>
<dbReference type="GO" id="GO:0045109">
    <property type="term" value="P:intermediate filament organization"/>
    <property type="evidence" value="ECO:0007669"/>
    <property type="project" value="TreeGrafter"/>
</dbReference>
<evidence type="ECO:0000259" key="5">
    <source>
        <dbReference type="PROSITE" id="PS51842"/>
    </source>
</evidence>
<dbReference type="Pfam" id="PF04732">
    <property type="entry name" value="Filament_head"/>
    <property type="match status" value="1"/>
</dbReference>
<evidence type="ECO:0000256" key="3">
    <source>
        <dbReference type="SAM" id="Coils"/>
    </source>
</evidence>
<keyword evidence="7" id="KW-1185">Reference proteome</keyword>
<dbReference type="InterPro" id="IPR006821">
    <property type="entry name" value="Intermed_filament_DNA-bd"/>
</dbReference>
<dbReference type="GO" id="GO:0005200">
    <property type="term" value="F:structural constituent of cytoskeleton"/>
    <property type="evidence" value="ECO:0007669"/>
    <property type="project" value="TreeGrafter"/>
</dbReference>
<keyword evidence="1" id="KW-0403">Intermediate filament</keyword>
<dbReference type="AlphaFoldDB" id="A0AAD1VQU9"/>
<dbReference type="PANTHER" id="PTHR45652">
    <property type="entry name" value="GLIAL FIBRILLARY ACIDIC PROTEIN"/>
    <property type="match status" value="1"/>
</dbReference>
<keyword evidence="2 3" id="KW-0175">Coiled coil</keyword>
<reference evidence="6" key="1">
    <citation type="submission" date="2022-03" db="EMBL/GenBank/DDBJ databases">
        <authorList>
            <person name="Alioto T."/>
            <person name="Alioto T."/>
            <person name="Gomez Garrido J."/>
        </authorList>
    </citation>
    <scope>NUCLEOTIDE SEQUENCE</scope>
</reference>
<dbReference type="EMBL" id="OW240912">
    <property type="protein sequence ID" value="CAH2224177.1"/>
    <property type="molecule type" value="Genomic_DNA"/>
</dbReference>
<sequence length="172" mass="19501">MSHSGMRSSSTSYRRTFGAPVLSPLSYSSSSRLSTSRHLGSPSPGPSSRSSAYRVRSSTPIRVSVDRVDFSVADAINQEFLTTRSNEKAEMQELNDRFASFIEKVRYLEQQNAVLVTEINQARSKEPTRAADLCQQELRELRRQLDLLAKDRDNIQVDRDNLAEDLSFLKQR</sequence>
<evidence type="ECO:0000256" key="1">
    <source>
        <dbReference type="ARBA" id="ARBA00022754"/>
    </source>
</evidence>
<proteinExistence type="predicted"/>
<dbReference type="Proteomes" id="UP001295444">
    <property type="component" value="Chromosome 01"/>
</dbReference>
<feature type="coiled-coil region" evidence="3">
    <location>
        <begin position="77"/>
        <end position="172"/>
    </location>
</feature>
<dbReference type="PROSITE" id="PS51842">
    <property type="entry name" value="IF_ROD_2"/>
    <property type="match status" value="1"/>
</dbReference>
<evidence type="ECO:0000256" key="2">
    <source>
        <dbReference type="ARBA" id="ARBA00023054"/>
    </source>
</evidence>
<gene>
    <name evidence="6" type="ORF">PECUL_23A017045</name>
</gene>
<dbReference type="InterPro" id="IPR039008">
    <property type="entry name" value="IF_rod_dom"/>
</dbReference>
<dbReference type="GO" id="GO:0005737">
    <property type="term" value="C:cytoplasm"/>
    <property type="evidence" value="ECO:0007669"/>
    <property type="project" value="TreeGrafter"/>
</dbReference>
<dbReference type="PANTHER" id="PTHR45652:SF14">
    <property type="entry name" value="PERIPHERIN"/>
    <property type="match status" value="1"/>
</dbReference>
<organism evidence="6 7">
    <name type="scientific">Pelobates cultripes</name>
    <name type="common">Western spadefoot toad</name>
    <dbReference type="NCBI Taxonomy" id="61616"/>
    <lineage>
        <taxon>Eukaryota</taxon>
        <taxon>Metazoa</taxon>
        <taxon>Chordata</taxon>
        <taxon>Craniata</taxon>
        <taxon>Vertebrata</taxon>
        <taxon>Euteleostomi</taxon>
        <taxon>Amphibia</taxon>
        <taxon>Batrachia</taxon>
        <taxon>Anura</taxon>
        <taxon>Pelobatoidea</taxon>
        <taxon>Pelobatidae</taxon>
        <taxon>Pelobates</taxon>
    </lineage>
</organism>
<dbReference type="SUPFAM" id="SSF64593">
    <property type="entry name" value="Intermediate filament protein, coiled coil region"/>
    <property type="match status" value="1"/>
</dbReference>
<dbReference type="GO" id="GO:0005886">
    <property type="term" value="C:plasma membrane"/>
    <property type="evidence" value="ECO:0007669"/>
    <property type="project" value="TreeGrafter"/>
</dbReference>
<dbReference type="Gene3D" id="1.20.5.1160">
    <property type="entry name" value="Vasodilator-stimulated phosphoprotein"/>
    <property type="match status" value="1"/>
</dbReference>
<protein>
    <submittedName>
        <fullName evidence="6">Peripherin</fullName>
    </submittedName>
</protein>
<evidence type="ECO:0000313" key="6">
    <source>
        <dbReference type="EMBL" id="CAH2224177.1"/>
    </source>
</evidence>
<evidence type="ECO:0000256" key="4">
    <source>
        <dbReference type="SAM" id="MobiDB-lite"/>
    </source>
</evidence>
<feature type="domain" description="IF rod" evidence="5">
    <location>
        <begin position="87"/>
        <end position="172"/>
    </location>
</feature>